<dbReference type="SUPFAM" id="SSF49299">
    <property type="entry name" value="PKD domain"/>
    <property type="match status" value="1"/>
</dbReference>
<evidence type="ECO:0000256" key="1">
    <source>
        <dbReference type="ARBA" id="ARBA00004191"/>
    </source>
</evidence>
<dbReference type="Pfam" id="PF00041">
    <property type="entry name" value="fn3"/>
    <property type="match status" value="1"/>
</dbReference>
<evidence type="ECO:0000313" key="9">
    <source>
        <dbReference type="EMBL" id="MBK9717985.1"/>
    </source>
</evidence>
<sequence>MALKYKMSLSFVIATSFLAIKLNAQTFVPIKVTGFNHDLIAEGSGGINRAAATTTTTFDNVNVGGDNVMYSTDFRGNNNQNSAPSFGLPVNGLINSVNLLGAKYQLAPYDGSNALVLKAINSSATLILESPGVFSEIAILGSSAEMASSFSVTLNFSDGSNQIKNFTVPDWFDGSSYAVKGIGRVTRTQISNQAPDQFSGTSENPRLYDNKIILDAPYNGRLLTNITFKKTSSTGNTAILAINGITAINAPVAPVAIAATNINPTDFTANWQSVSTATKYFLDVSTDSTFKTYLTGYNNRDVGNILSLNINGIPVAPVYYYQVRAFNNSGTSANSNRILVSAKDIHAISVTGFNYDLIANGSGTNQANASTTNDLNSFVLYSKDFRGNTNANKEPTYGLPSNGKITNLNLVGYDYQLSNYNDKNAIVLKTVNESDTLVLNQPNNYSKVAILATSSSGDAQITAVLNFSDGSTTSADFTIPDWFRGTDIAIKGVGRVNKSSDVFSPDESVEAPRLFNLVTNLMPPFANRILTSVIFIKKDVAATQAAVLAMTGLGSKILSTPIALAATNITATGFTANWKPVTEANEYFIDVSQNSNFSTFVNGYNNRPVGNVQSYNVSGLSNMPNYFYRIKAGNSGRRSTNSNIIQVMLPQCPTGDVTVNTQAEADNFKILYPNCTTINGSLNIQNSSNITNLSGFSNITTINGNINIINNNVLIDCYGLRGIKRASNIYLNQNSQLAEVNVFDSLSIVDYIEISNNPKLQYISGFSKVNILYELHILNNPLLTDINVKLQTNQLNVLNIRNNDKLFILNNLGAIKEIKVALNIEDNFLLNNVNGLNLLTNIKEIKIKDNQALTNLNGLSNVTAVDGAIIIQNNDMLNDISGLRNIVYTTIKNTGLIIQDNAILSFCNLPNFCSYLQGTGARNISGNLSDCLTEQAVINACNALATPNASAATNITASGFTANWQASVGATKYLLDVSTSSSFGSFVTGYNNRDVGNVLNFNVTGLTTNITYYYRIRANNAFGTSPNSNIISLNTSNSAPTAPQAIAASNISSTGFTANWNVVGNATEYFIDVSTNSNFSNFVAGYNDLSVGNVQNRNITGLTLNTTYYYRIRARNVVGTSPNSNVISLTTLDNGGNCTIAIPDARFKNYLIGNLNINSNGDTEIQCAEAENYSGEINCSNLKIIDFTGIEFFINLTGLKCNDNQISSIDVSKNTKLKTIACYNNQITNLNLQLNTQLIEVYCHNNKLIEFNSKKNVLLQKLGCNDNLIEDLDISANNNLTHLWCYNNKLAFLNLANGINEDMALIEAFNNLDLECIKVDNADYSNNNWRKAPFQFDAQHEFNEECDACDEWREKLNSNFLISANACIGDTIHLIDYSNLEIENDITFTWDFGNGATSIERDPEVIYNAPGKYTISLIVNNIPCQSLIIQKDISILSCLNNPKNNQNLAMIFPTPNSGEPKIFVKLIEKSPILLKIFDSNGRLIKSYSYDETQLLTEHITIDHPGVYWLEFIHRNGIEKLKTFVIK</sequence>
<dbReference type="Gene3D" id="2.60.40.10">
    <property type="entry name" value="Immunoglobulins"/>
    <property type="match status" value="5"/>
</dbReference>
<dbReference type="InterPro" id="IPR051648">
    <property type="entry name" value="CWI-Assembly_Regulator"/>
</dbReference>
<gene>
    <name evidence="9" type="ORF">IPO85_10830</name>
</gene>
<feature type="domain" description="Fibronectin type-III" evidence="8">
    <location>
        <begin position="560"/>
        <end position="652"/>
    </location>
</feature>
<evidence type="ECO:0000256" key="5">
    <source>
        <dbReference type="ARBA" id="ARBA00023180"/>
    </source>
</evidence>
<keyword evidence="5" id="KW-0325">Glycoprotein</keyword>
<keyword evidence="3" id="KW-0964">Secreted</keyword>
<dbReference type="Gene3D" id="3.80.10.10">
    <property type="entry name" value="Ribonuclease Inhibitor"/>
    <property type="match status" value="1"/>
</dbReference>
<name>A0A9D7XEP2_9BACT</name>
<dbReference type="InterPro" id="IPR036941">
    <property type="entry name" value="Rcpt_L-dom_sf"/>
</dbReference>
<feature type="chain" id="PRO_5039446162" evidence="6">
    <location>
        <begin position="25"/>
        <end position="1526"/>
    </location>
</feature>
<feature type="domain" description="Fibronectin type-III" evidence="8">
    <location>
        <begin position="253"/>
        <end position="345"/>
    </location>
</feature>
<feature type="domain" description="Fibronectin type-III" evidence="8">
    <location>
        <begin position="946"/>
        <end position="1038"/>
    </location>
</feature>
<keyword evidence="2" id="KW-0134">Cell wall</keyword>
<dbReference type="InterPro" id="IPR035986">
    <property type="entry name" value="PKD_dom_sf"/>
</dbReference>
<feature type="domain" description="PKD" evidence="7">
    <location>
        <begin position="1384"/>
        <end position="1421"/>
    </location>
</feature>
<dbReference type="SUPFAM" id="SSF49265">
    <property type="entry name" value="Fibronectin type III"/>
    <property type="match status" value="3"/>
</dbReference>
<comment type="subcellular location">
    <subcellularLocation>
        <location evidence="1">Secreted</location>
        <location evidence="1">Cell wall</location>
    </subcellularLocation>
</comment>
<dbReference type="InterPro" id="IPR032675">
    <property type="entry name" value="LRR_dom_sf"/>
</dbReference>
<dbReference type="InterPro" id="IPR036116">
    <property type="entry name" value="FN3_sf"/>
</dbReference>
<dbReference type="InterPro" id="IPR000601">
    <property type="entry name" value="PKD_dom"/>
</dbReference>
<keyword evidence="4 6" id="KW-0732">Signal</keyword>
<dbReference type="Gene3D" id="3.80.20.20">
    <property type="entry name" value="Receptor L-domain"/>
    <property type="match status" value="1"/>
</dbReference>
<protein>
    <submittedName>
        <fullName evidence="9">PKD domain-containing protein</fullName>
    </submittedName>
</protein>
<dbReference type="CDD" id="cd00146">
    <property type="entry name" value="PKD"/>
    <property type="match status" value="1"/>
</dbReference>
<dbReference type="PANTHER" id="PTHR31018:SF3">
    <property type="entry name" value="RECEPTOR PROTEIN-TYROSINE KINASE"/>
    <property type="match status" value="1"/>
</dbReference>
<dbReference type="InterPro" id="IPR003961">
    <property type="entry name" value="FN3_dom"/>
</dbReference>
<dbReference type="Proteomes" id="UP000808349">
    <property type="component" value="Unassembled WGS sequence"/>
</dbReference>
<reference evidence="9 10" key="1">
    <citation type="submission" date="2020-10" db="EMBL/GenBank/DDBJ databases">
        <title>Connecting structure to function with the recovery of over 1000 high-quality activated sludge metagenome-assembled genomes encoding full-length rRNA genes using long-read sequencing.</title>
        <authorList>
            <person name="Singleton C.M."/>
            <person name="Petriglieri F."/>
            <person name="Kristensen J.M."/>
            <person name="Kirkegaard R.H."/>
            <person name="Michaelsen T.Y."/>
            <person name="Andersen M.H."/>
            <person name="Karst S.M."/>
            <person name="Dueholm M.S."/>
            <person name="Nielsen P.H."/>
            <person name="Albertsen M."/>
        </authorList>
    </citation>
    <scope>NUCLEOTIDE SEQUENCE [LARGE SCALE GENOMIC DNA]</scope>
    <source>
        <strain evidence="9">Ribe_18-Q3-R11-54_BAT3C.373</strain>
    </source>
</reference>
<evidence type="ECO:0000256" key="4">
    <source>
        <dbReference type="ARBA" id="ARBA00022729"/>
    </source>
</evidence>
<evidence type="ECO:0000256" key="3">
    <source>
        <dbReference type="ARBA" id="ARBA00022525"/>
    </source>
</evidence>
<dbReference type="PANTHER" id="PTHR31018">
    <property type="entry name" value="SPORULATION-SPECIFIC PROTEIN-RELATED"/>
    <property type="match status" value="1"/>
</dbReference>
<dbReference type="SMART" id="SM00060">
    <property type="entry name" value="FN3"/>
    <property type="match status" value="4"/>
</dbReference>
<feature type="signal peptide" evidence="6">
    <location>
        <begin position="1"/>
        <end position="24"/>
    </location>
</feature>
<organism evidence="9 10">
    <name type="scientific">Candidatus Defluviibacterium haderslevense</name>
    <dbReference type="NCBI Taxonomy" id="2981993"/>
    <lineage>
        <taxon>Bacteria</taxon>
        <taxon>Pseudomonadati</taxon>
        <taxon>Bacteroidota</taxon>
        <taxon>Saprospiria</taxon>
        <taxon>Saprospirales</taxon>
        <taxon>Saprospiraceae</taxon>
        <taxon>Candidatus Defluviibacterium</taxon>
    </lineage>
</organism>
<evidence type="ECO:0000259" key="8">
    <source>
        <dbReference type="PROSITE" id="PS50853"/>
    </source>
</evidence>
<accession>A0A9D7XEP2</accession>
<dbReference type="GO" id="GO:0030313">
    <property type="term" value="C:cell envelope"/>
    <property type="evidence" value="ECO:0007669"/>
    <property type="project" value="UniProtKB-SubCell"/>
</dbReference>
<evidence type="ECO:0000256" key="2">
    <source>
        <dbReference type="ARBA" id="ARBA00022512"/>
    </source>
</evidence>
<proteinExistence type="predicted"/>
<dbReference type="PROSITE" id="PS50853">
    <property type="entry name" value="FN3"/>
    <property type="match status" value="4"/>
</dbReference>
<evidence type="ECO:0000259" key="7">
    <source>
        <dbReference type="PROSITE" id="PS50093"/>
    </source>
</evidence>
<dbReference type="Pfam" id="PF18911">
    <property type="entry name" value="PKD_4"/>
    <property type="match status" value="1"/>
</dbReference>
<comment type="caution">
    <text evidence="9">The sequence shown here is derived from an EMBL/GenBank/DDBJ whole genome shotgun (WGS) entry which is preliminary data.</text>
</comment>
<dbReference type="PROSITE" id="PS50093">
    <property type="entry name" value="PKD"/>
    <property type="match status" value="1"/>
</dbReference>
<feature type="domain" description="Fibronectin type-III" evidence="8">
    <location>
        <begin position="1042"/>
        <end position="1134"/>
    </location>
</feature>
<dbReference type="InterPro" id="IPR013783">
    <property type="entry name" value="Ig-like_fold"/>
</dbReference>
<evidence type="ECO:0000313" key="10">
    <source>
        <dbReference type="Proteomes" id="UP000808349"/>
    </source>
</evidence>
<dbReference type="CDD" id="cd00063">
    <property type="entry name" value="FN3"/>
    <property type="match status" value="3"/>
</dbReference>
<evidence type="ECO:0000256" key="6">
    <source>
        <dbReference type="SAM" id="SignalP"/>
    </source>
</evidence>
<dbReference type="SUPFAM" id="SSF52058">
    <property type="entry name" value="L domain-like"/>
    <property type="match status" value="3"/>
</dbReference>
<dbReference type="EMBL" id="JADKFW010000007">
    <property type="protein sequence ID" value="MBK9717985.1"/>
    <property type="molecule type" value="Genomic_DNA"/>
</dbReference>